<protein>
    <recommendedName>
        <fullName evidence="1">Gp28/Gp37-like domain-containing protein</fullName>
    </recommendedName>
</protein>
<organism evidence="2">
    <name type="scientific">bioreactor metagenome</name>
    <dbReference type="NCBI Taxonomy" id="1076179"/>
    <lineage>
        <taxon>unclassified sequences</taxon>
        <taxon>metagenomes</taxon>
        <taxon>ecological metagenomes</taxon>
    </lineage>
</organism>
<sequence length="428" mass="48633">MDRTSLKILNKELEFIGDIEDFKSFYFIRSFFQAKEFQLVAHIKYANILNEENYIYISKKKVMIIEEIEIDEDKEQIVARGRDLKTIISDRVTVPPTNESYDIFSGTSEEVIKHYVEVNCISPRDPLRKIENLVLGENLKRGQSIKWQSRYKNLGNEIESIGRATGLGWFIYLDHKAKKIIFDVESGIDRTSKQNQNSRVIFSGELGNITNTIYKSSSVNYKNVAYVGGQGEGAEREIKEVTKGNYNGIRRKEVFVDARDISETESLQDRGLTKLSEYEHILNLESTINNNNLIYEKDWDLGDIVTIKNDYTVTDQRVTEVREIYEEKIYVEITIGNVEGTVIDNINSSISNIPNEGGSSSSGGDKSYEFNQLSPKKIWNIPHGLNKRPSVTIVDSGGTEVKGDVKYDDNNNATISFTAAFAGIAYLN</sequence>
<reference evidence="2" key="1">
    <citation type="submission" date="2019-08" db="EMBL/GenBank/DDBJ databases">
        <authorList>
            <person name="Kucharzyk K."/>
            <person name="Murdoch R.W."/>
            <person name="Higgins S."/>
            <person name="Loffler F."/>
        </authorList>
    </citation>
    <scope>NUCLEOTIDE SEQUENCE</scope>
</reference>
<gene>
    <name evidence="2" type="ORF">SDC9_75285</name>
</gene>
<evidence type="ECO:0000259" key="1">
    <source>
        <dbReference type="Pfam" id="PF14594"/>
    </source>
</evidence>
<dbReference type="AlphaFoldDB" id="A0A644YKC8"/>
<dbReference type="Pfam" id="PF14594">
    <property type="entry name" value="Sipho_Gp37"/>
    <property type="match status" value="1"/>
</dbReference>
<name>A0A644YKC8_9ZZZZ</name>
<dbReference type="EMBL" id="VSSQ01005339">
    <property type="protein sequence ID" value="MPM28757.1"/>
    <property type="molecule type" value="Genomic_DNA"/>
</dbReference>
<proteinExistence type="predicted"/>
<comment type="caution">
    <text evidence="2">The sequence shown here is derived from an EMBL/GenBank/DDBJ whole genome shotgun (WGS) entry which is preliminary data.</text>
</comment>
<feature type="domain" description="Gp28/Gp37-like" evidence="1">
    <location>
        <begin position="6"/>
        <end position="337"/>
    </location>
</feature>
<dbReference type="InterPro" id="IPR029432">
    <property type="entry name" value="Gp28/Gp37-like_dom"/>
</dbReference>
<evidence type="ECO:0000313" key="2">
    <source>
        <dbReference type="EMBL" id="MPM28757.1"/>
    </source>
</evidence>
<accession>A0A644YKC8</accession>